<protein>
    <submittedName>
        <fullName evidence="1">Uncharacterized protein</fullName>
    </submittedName>
</protein>
<sequence length="113" mass="12935">MADQGQTKKRAFLLQDNEFDMLNLSKLYVKVQRLWVCVGCWLAVSEPVKLWYVYQQVTALYIDLQCPFAVPVLNSSFKQHASVTVKSIQVTNPSSSLLDKLAMWLSDVNNCYI</sequence>
<organism evidence="1 2">
    <name type="scientific">Ilyodon furcidens</name>
    <name type="common">goldbreast splitfin</name>
    <dbReference type="NCBI Taxonomy" id="33524"/>
    <lineage>
        <taxon>Eukaryota</taxon>
        <taxon>Metazoa</taxon>
        <taxon>Chordata</taxon>
        <taxon>Craniata</taxon>
        <taxon>Vertebrata</taxon>
        <taxon>Euteleostomi</taxon>
        <taxon>Actinopterygii</taxon>
        <taxon>Neopterygii</taxon>
        <taxon>Teleostei</taxon>
        <taxon>Neoteleostei</taxon>
        <taxon>Acanthomorphata</taxon>
        <taxon>Ovalentaria</taxon>
        <taxon>Atherinomorphae</taxon>
        <taxon>Cyprinodontiformes</taxon>
        <taxon>Goodeidae</taxon>
        <taxon>Ilyodon</taxon>
    </lineage>
</organism>
<comment type="caution">
    <text evidence="1">The sequence shown here is derived from an EMBL/GenBank/DDBJ whole genome shotgun (WGS) entry which is preliminary data.</text>
</comment>
<reference evidence="1 2" key="1">
    <citation type="submission" date="2021-06" db="EMBL/GenBank/DDBJ databases">
        <authorList>
            <person name="Palmer J.M."/>
        </authorList>
    </citation>
    <scope>NUCLEOTIDE SEQUENCE [LARGE SCALE GENOMIC DNA]</scope>
    <source>
        <strain evidence="2">if_2019</strain>
        <tissue evidence="1">Muscle</tissue>
    </source>
</reference>
<evidence type="ECO:0000313" key="1">
    <source>
        <dbReference type="EMBL" id="MEQ2237934.1"/>
    </source>
</evidence>
<keyword evidence="2" id="KW-1185">Reference proteome</keyword>
<dbReference type="Proteomes" id="UP001482620">
    <property type="component" value="Unassembled WGS sequence"/>
</dbReference>
<gene>
    <name evidence="1" type="ORF">ILYODFUR_028299</name>
</gene>
<dbReference type="EMBL" id="JAHRIQ010050185">
    <property type="protein sequence ID" value="MEQ2237934.1"/>
    <property type="molecule type" value="Genomic_DNA"/>
</dbReference>
<proteinExistence type="predicted"/>
<accession>A0ABV0TYC8</accession>
<name>A0ABV0TYC8_9TELE</name>
<evidence type="ECO:0000313" key="2">
    <source>
        <dbReference type="Proteomes" id="UP001482620"/>
    </source>
</evidence>